<evidence type="ECO:0000256" key="6">
    <source>
        <dbReference type="ARBA" id="ARBA00023211"/>
    </source>
</evidence>
<keyword evidence="10" id="KW-1185">Reference proteome</keyword>
<feature type="domain" description="Nudix hydrolase" evidence="8">
    <location>
        <begin position="140"/>
        <end position="192"/>
    </location>
</feature>
<keyword evidence="4" id="KW-0378">Hydrolase</keyword>
<evidence type="ECO:0000259" key="8">
    <source>
        <dbReference type="Pfam" id="PF00293"/>
    </source>
</evidence>
<comment type="cofactor">
    <cofactor evidence="1">
        <name>Mn(2+)</name>
        <dbReference type="ChEBI" id="CHEBI:29035"/>
    </cofactor>
</comment>
<evidence type="ECO:0000313" key="9">
    <source>
        <dbReference type="EMBL" id="CAH2047142.1"/>
    </source>
</evidence>
<evidence type="ECO:0000256" key="4">
    <source>
        <dbReference type="ARBA" id="ARBA00022801"/>
    </source>
</evidence>
<dbReference type="InterPro" id="IPR000086">
    <property type="entry name" value="NUDIX_hydrolase_dom"/>
</dbReference>
<dbReference type="GO" id="GO:0010945">
    <property type="term" value="F:coenzyme A diphosphatase activity"/>
    <property type="evidence" value="ECO:0007669"/>
    <property type="project" value="InterPro"/>
</dbReference>
<evidence type="ECO:0000256" key="1">
    <source>
        <dbReference type="ARBA" id="ARBA00001936"/>
    </source>
</evidence>
<evidence type="ECO:0000256" key="3">
    <source>
        <dbReference type="ARBA" id="ARBA00022723"/>
    </source>
</evidence>
<dbReference type="AlphaFoldDB" id="A0AAU9RUE4"/>
<name>A0AAU9RUE4_THLAR</name>
<evidence type="ECO:0000256" key="7">
    <source>
        <dbReference type="SAM" id="MobiDB-lite"/>
    </source>
</evidence>
<dbReference type="InterPro" id="IPR015797">
    <property type="entry name" value="NUDIX_hydrolase-like_dom_sf"/>
</dbReference>
<reference evidence="9 10" key="1">
    <citation type="submission" date="2022-03" db="EMBL/GenBank/DDBJ databases">
        <authorList>
            <person name="Nunn A."/>
            <person name="Chopra R."/>
            <person name="Nunn A."/>
            <person name="Contreras Garrido A."/>
        </authorList>
    </citation>
    <scope>NUCLEOTIDE SEQUENCE [LARGE SCALE GENOMIC DNA]</scope>
</reference>
<feature type="region of interest" description="Disordered" evidence="7">
    <location>
        <begin position="152"/>
        <end position="173"/>
    </location>
</feature>
<dbReference type="PANTHER" id="PTHR12992:SF24">
    <property type="entry name" value="PEROXISOMAL COENZYME A DIPHOSPHATASE NUDT7"/>
    <property type="match status" value="1"/>
</dbReference>
<dbReference type="PANTHER" id="PTHR12992">
    <property type="entry name" value="NUDIX HYDROLASE"/>
    <property type="match status" value="1"/>
</dbReference>
<comment type="cofactor">
    <cofactor evidence="2">
        <name>Mg(2+)</name>
        <dbReference type="ChEBI" id="CHEBI:18420"/>
    </cofactor>
</comment>
<dbReference type="SUPFAM" id="SSF55811">
    <property type="entry name" value="Nudix"/>
    <property type="match status" value="1"/>
</dbReference>
<proteinExistence type="predicted"/>
<keyword evidence="6" id="KW-0464">Manganese</keyword>
<accession>A0AAU9RUE4</accession>
<protein>
    <recommendedName>
        <fullName evidence="8">Nudix hydrolase domain-containing protein</fullName>
    </recommendedName>
</protein>
<dbReference type="Proteomes" id="UP000836841">
    <property type="component" value="Chromosome 2"/>
</dbReference>
<evidence type="ECO:0000256" key="2">
    <source>
        <dbReference type="ARBA" id="ARBA00001946"/>
    </source>
</evidence>
<dbReference type="GO" id="GO:0015938">
    <property type="term" value="P:coenzyme A catabolic process"/>
    <property type="evidence" value="ECO:0007669"/>
    <property type="project" value="TreeGrafter"/>
</dbReference>
<dbReference type="InterPro" id="IPR045121">
    <property type="entry name" value="CoAse"/>
</dbReference>
<dbReference type="Gene3D" id="3.90.79.10">
    <property type="entry name" value="Nucleoside Triphosphate Pyrophosphohydrolase"/>
    <property type="match status" value="1"/>
</dbReference>
<sequence length="197" mass="21636">SLSPDQWRLLDIVTAAFFGIVLPFTPLGDSMAASGQQLCLDKPPPPSSFDDDAKELTQADQETAGKVVSQVGIHESMASILKDLERFRPKRAAVLICIFEGDDGDYVLIFAKRSSRLCTHSGLCLLLVLVLFEVELDSEIIYAHSHKIRRDGEVSVPGGKAEEDDGMTATRESEEEIGLEHSLVDVVTSLKPYETWS</sequence>
<keyword evidence="3" id="KW-0479">Metal-binding</keyword>
<gene>
    <name evidence="9" type="ORF">TAV2_LOCUS5454</name>
</gene>
<dbReference type="EMBL" id="OU466858">
    <property type="protein sequence ID" value="CAH2047142.1"/>
    <property type="molecule type" value="Genomic_DNA"/>
</dbReference>
<evidence type="ECO:0000256" key="5">
    <source>
        <dbReference type="ARBA" id="ARBA00022842"/>
    </source>
</evidence>
<dbReference type="GO" id="GO:0046872">
    <property type="term" value="F:metal ion binding"/>
    <property type="evidence" value="ECO:0007669"/>
    <property type="project" value="UniProtKB-KW"/>
</dbReference>
<dbReference type="Pfam" id="PF00293">
    <property type="entry name" value="NUDIX"/>
    <property type="match status" value="1"/>
</dbReference>
<feature type="non-terminal residue" evidence="9">
    <location>
        <position position="1"/>
    </location>
</feature>
<keyword evidence="5" id="KW-0460">Magnesium</keyword>
<evidence type="ECO:0000313" key="10">
    <source>
        <dbReference type="Proteomes" id="UP000836841"/>
    </source>
</evidence>
<organism evidence="9 10">
    <name type="scientific">Thlaspi arvense</name>
    <name type="common">Field penny-cress</name>
    <dbReference type="NCBI Taxonomy" id="13288"/>
    <lineage>
        <taxon>Eukaryota</taxon>
        <taxon>Viridiplantae</taxon>
        <taxon>Streptophyta</taxon>
        <taxon>Embryophyta</taxon>
        <taxon>Tracheophyta</taxon>
        <taxon>Spermatophyta</taxon>
        <taxon>Magnoliopsida</taxon>
        <taxon>eudicotyledons</taxon>
        <taxon>Gunneridae</taxon>
        <taxon>Pentapetalae</taxon>
        <taxon>rosids</taxon>
        <taxon>malvids</taxon>
        <taxon>Brassicales</taxon>
        <taxon>Brassicaceae</taxon>
        <taxon>Thlaspideae</taxon>
        <taxon>Thlaspi</taxon>
    </lineage>
</organism>